<feature type="domain" description="Cytochrome oxidase subunit II copper A binding" evidence="5">
    <location>
        <begin position="59"/>
        <end position="158"/>
    </location>
</feature>
<comment type="subcellular location">
    <subcellularLocation>
        <location evidence="1">Cell envelope</location>
    </subcellularLocation>
</comment>
<evidence type="ECO:0000256" key="3">
    <source>
        <dbReference type="ARBA" id="ARBA00023008"/>
    </source>
</evidence>
<keyword evidence="4" id="KW-1133">Transmembrane helix</keyword>
<dbReference type="SUPFAM" id="SSF49503">
    <property type="entry name" value="Cupredoxins"/>
    <property type="match status" value="1"/>
</dbReference>
<dbReference type="PROSITE" id="PS00078">
    <property type="entry name" value="COX2"/>
    <property type="match status" value="1"/>
</dbReference>
<dbReference type="InterPro" id="IPR008972">
    <property type="entry name" value="Cupredoxin"/>
</dbReference>
<dbReference type="Pfam" id="PF00116">
    <property type="entry name" value="COX2"/>
    <property type="match status" value="1"/>
</dbReference>
<evidence type="ECO:0000256" key="2">
    <source>
        <dbReference type="ARBA" id="ARBA00022723"/>
    </source>
</evidence>
<dbReference type="InterPro" id="IPR002429">
    <property type="entry name" value="CcO_II-like_C"/>
</dbReference>
<dbReference type="OrthoDB" id="9773456at2"/>
<dbReference type="GO" id="GO:0005507">
    <property type="term" value="F:copper ion binding"/>
    <property type="evidence" value="ECO:0007669"/>
    <property type="project" value="InterPro"/>
</dbReference>
<feature type="transmembrane region" description="Helical" evidence="4">
    <location>
        <begin position="15"/>
        <end position="34"/>
    </location>
</feature>
<dbReference type="Gene3D" id="2.60.40.420">
    <property type="entry name" value="Cupredoxins - blue copper proteins"/>
    <property type="match status" value="1"/>
</dbReference>
<name>A0A2M9CUU7_9BACT</name>
<dbReference type="PANTHER" id="PTHR42838:SF2">
    <property type="entry name" value="NITROUS-OXIDE REDUCTASE"/>
    <property type="match status" value="1"/>
</dbReference>
<organism evidence="6 7">
    <name type="scientific">Thermoflavifilum aggregans</name>
    <dbReference type="NCBI Taxonomy" id="454188"/>
    <lineage>
        <taxon>Bacteria</taxon>
        <taxon>Pseudomonadati</taxon>
        <taxon>Bacteroidota</taxon>
        <taxon>Chitinophagia</taxon>
        <taxon>Chitinophagales</taxon>
        <taxon>Chitinophagaceae</taxon>
        <taxon>Thermoflavifilum</taxon>
    </lineage>
</organism>
<dbReference type="Proteomes" id="UP000230000">
    <property type="component" value="Unassembled WGS sequence"/>
</dbReference>
<keyword evidence="3" id="KW-0186">Copper</keyword>
<evidence type="ECO:0000256" key="4">
    <source>
        <dbReference type="SAM" id="Phobius"/>
    </source>
</evidence>
<dbReference type="AlphaFoldDB" id="A0A2M9CUU7"/>
<keyword evidence="4" id="KW-0472">Membrane</keyword>
<evidence type="ECO:0000256" key="1">
    <source>
        <dbReference type="ARBA" id="ARBA00004196"/>
    </source>
</evidence>
<keyword evidence="7" id="KW-1185">Reference proteome</keyword>
<protein>
    <submittedName>
        <fullName evidence="6">Cytochrome c oxidase subunit 2</fullName>
    </submittedName>
</protein>
<dbReference type="InterPro" id="IPR034214">
    <property type="entry name" value="Ba3_CcO_II_C"/>
</dbReference>
<dbReference type="EMBL" id="PGFG01000001">
    <property type="protein sequence ID" value="PJJ75659.1"/>
    <property type="molecule type" value="Genomic_DNA"/>
</dbReference>
<accession>A0A2M9CUU7</accession>
<evidence type="ECO:0000313" key="7">
    <source>
        <dbReference type="Proteomes" id="UP000230000"/>
    </source>
</evidence>
<evidence type="ECO:0000259" key="5">
    <source>
        <dbReference type="PROSITE" id="PS50857"/>
    </source>
</evidence>
<sequence>MQFLGVELDKYEFRALLTAMVVMTIFIFSMLYVVGAQRSDVPQCVNFDKSYLTPRVDKIDDSTYEVYMVAQMWGFQPDEIRIPVGSTVDFYLTSKDVVHGFYIDGKDVNMMAEYGNVTKRTAKFTTAGVYKIFCHEYCGVGHQNMEARIIVGFPSNQQ</sequence>
<dbReference type="PROSITE" id="PS50857">
    <property type="entry name" value="COX2_CUA"/>
    <property type="match status" value="1"/>
</dbReference>
<dbReference type="InterPro" id="IPR051403">
    <property type="entry name" value="NosZ/Cyto_c_oxidase_sub2"/>
</dbReference>
<dbReference type="GO" id="GO:0030313">
    <property type="term" value="C:cell envelope"/>
    <property type="evidence" value="ECO:0007669"/>
    <property type="project" value="UniProtKB-SubCell"/>
</dbReference>
<dbReference type="RefSeq" id="WP_100314241.1">
    <property type="nucleotide sequence ID" value="NZ_PGFG01000001.1"/>
</dbReference>
<proteinExistence type="predicted"/>
<keyword evidence="4" id="KW-0812">Transmembrane</keyword>
<reference evidence="6 7" key="1">
    <citation type="submission" date="2017-11" db="EMBL/GenBank/DDBJ databases">
        <title>Genomic Encyclopedia of Archaeal and Bacterial Type Strains, Phase II (KMG-II): From Individual Species to Whole Genera.</title>
        <authorList>
            <person name="Goeker M."/>
        </authorList>
    </citation>
    <scope>NUCLEOTIDE SEQUENCE [LARGE SCALE GENOMIC DNA]</scope>
    <source>
        <strain evidence="6 7">DSM 27268</strain>
    </source>
</reference>
<evidence type="ECO:0000313" key="6">
    <source>
        <dbReference type="EMBL" id="PJJ75659.1"/>
    </source>
</evidence>
<dbReference type="GO" id="GO:0016020">
    <property type="term" value="C:membrane"/>
    <property type="evidence" value="ECO:0007669"/>
    <property type="project" value="InterPro"/>
</dbReference>
<dbReference type="CDD" id="cd13913">
    <property type="entry name" value="ba3_CcO_II_C"/>
    <property type="match status" value="1"/>
</dbReference>
<keyword evidence="2" id="KW-0479">Metal-binding</keyword>
<comment type="caution">
    <text evidence="6">The sequence shown here is derived from an EMBL/GenBank/DDBJ whole genome shotgun (WGS) entry which is preliminary data.</text>
</comment>
<dbReference type="GO" id="GO:0004129">
    <property type="term" value="F:cytochrome-c oxidase activity"/>
    <property type="evidence" value="ECO:0007669"/>
    <property type="project" value="InterPro"/>
</dbReference>
<dbReference type="InterPro" id="IPR001505">
    <property type="entry name" value="Copper_CuA"/>
</dbReference>
<gene>
    <name evidence="6" type="ORF">BXY57_1240</name>
</gene>
<dbReference type="PANTHER" id="PTHR42838">
    <property type="entry name" value="CYTOCHROME C OXIDASE SUBUNIT II"/>
    <property type="match status" value="1"/>
</dbReference>